<keyword evidence="3" id="KW-1185">Reference proteome</keyword>
<comment type="caution">
    <text evidence="2">The sequence shown here is derived from an EMBL/GenBank/DDBJ whole genome shotgun (WGS) entry which is preliminary data.</text>
</comment>
<feature type="region of interest" description="Disordered" evidence="1">
    <location>
        <begin position="237"/>
        <end position="298"/>
    </location>
</feature>
<dbReference type="EMBL" id="CAUYUE010000014">
    <property type="protein sequence ID" value="CAK0786226.1"/>
    <property type="molecule type" value="Genomic_DNA"/>
</dbReference>
<organism evidence="2 3">
    <name type="scientific">Coccomyxa viridis</name>
    <dbReference type="NCBI Taxonomy" id="1274662"/>
    <lineage>
        <taxon>Eukaryota</taxon>
        <taxon>Viridiplantae</taxon>
        <taxon>Chlorophyta</taxon>
        <taxon>core chlorophytes</taxon>
        <taxon>Trebouxiophyceae</taxon>
        <taxon>Trebouxiophyceae incertae sedis</taxon>
        <taxon>Coccomyxaceae</taxon>
        <taxon>Coccomyxa</taxon>
    </lineage>
</organism>
<name>A0AAV1IFY9_9CHLO</name>
<evidence type="ECO:0000256" key="1">
    <source>
        <dbReference type="SAM" id="MobiDB-lite"/>
    </source>
</evidence>
<accession>A0AAV1IFY9</accession>
<dbReference type="Proteomes" id="UP001314263">
    <property type="component" value="Unassembled WGS sequence"/>
</dbReference>
<feature type="region of interest" description="Disordered" evidence="1">
    <location>
        <begin position="39"/>
        <end position="66"/>
    </location>
</feature>
<evidence type="ECO:0000313" key="3">
    <source>
        <dbReference type="Proteomes" id="UP001314263"/>
    </source>
</evidence>
<evidence type="ECO:0000313" key="2">
    <source>
        <dbReference type="EMBL" id="CAK0786226.1"/>
    </source>
</evidence>
<feature type="region of interest" description="Disordered" evidence="1">
    <location>
        <begin position="346"/>
        <end position="381"/>
    </location>
</feature>
<sequence length="476" mass="51494">MWRMHKINFVFSAGKKTLRDFQECRKFLDPATVDGQGSIASSTAYRKRQRKEGKENAMGGQKTLTSSLTVQLQKPEADSKLAASKEVLKTPLVQPKPLKQDDSAFNSLSDNTCTGVTLVTPMDQQLAMQRGAVNTMGSNVSTGLALTPGLQTTPIIEEAPRTAGRSESPAVPKKLLSGGSPEFSDVALMDARADEQQPADCPHPKGNKDDAADVVARNSETESCKSDVSAQLLCQRHQSHDEEMSSGWKSLERAVREPSPHVGTQAELMETKAQPTASADKQRRPAALPQPQPHHCASSLRLRSVSPAEAPAVPTVLPIPDLDTAGTAPVCLQSASRPALPRTCPPLFHTPTEGTPNSHVVPRTSQKRSVRTPQRAAHSRPLTQAIASTCTGSWAAQATPPAFDVRAAPYEEALGGLWRETWAWEKPLPQFPSGMCTRAPGHQSRKLEVSFLEGCRNLMRLQCDSSKSWPGLQGRT</sequence>
<reference evidence="2 3" key="1">
    <citation type="submission" date="2023-10" db="EMBL/GenBank/DDBJ databases">
        <authorList>
            <person name="Maclean D."/>
            <person name="Macfadyen A."/>
        </authorList>
    </citation>
    <scope>NUCLEOTIDE SEQUENCE [LARGE SCALE GENOMIC DNA]</scope>
</reference>
<dbReference type="AlphaFoldDB" id="A0AAV1IFY9"/>
<proteinExistence type="predicted"/>
<feature type="region of interest" description="Disordered" evidence="1">
    <location>
        <begin position="159"/>
        <end position="182"/>
    </location>
</feature>
<feature type="compositionally biased region" description="Basic and acidic residues" evidence="1">
    <location>
        <begin position="250"/>
        <end position="259"/>
    </location>
</feature>
<gene>
    <name evidence="2" type="ORF">CVIRNUC_009439</name>
</gene>
<protein>
    <submittedName>
        <fullName evidence="2">Uncharacterized protein</fullName>
    </submittedName>
</protein>